<dbReference type="Proteomes" id="UP000188637">
    <property type="component" value="Unassembled WGS sequence"/>
</dbReference>
<reference evidence="1" key="1">
    <citation type="submission" date="2016-08" db="EMBL/GenBank/DDBJ databases">
        <authorList>
            <person name="Ngugi D.K."/>
            <person name="Miyake S."/>
            <person name="Stingl U."/>
        </authorList>
    </citation>
    <scope>NUCLEOTIDE SEQUENCE</scope>
    <source>
        <strain evidence="1">SCG-D08WGA-EpuloA1</strain>
    </source>
</reference>
<protein>
    <submittedName>
        <fullName evidence="1">Uncharacterized protein</fullName>
    </submittedName>
</protein>
<accession>A0ACC8XDZ7</accession>
<organism evidence="1 2">
    <name type="scientific">Candidatus Epulonipiscium fishelsonii</name>
    <dbReference type="NCBI Taxonomy" id="77094"/>
    <lineage>
        <taxon>Bacteria</taxon>
        <taxon>Bacillati</taxon>
        <taxon>Bacillota</taxon>
        <taxon>Clostridia</taxon>
        <taxon>Lachnospirales</taxon>
        <taxon>Lachnospiraceae</taxon>
        <taxon>Candidatus Epulonipiscium</taxon>
    </lineage>
</organism>
<evidence type="ECO:0000313" key="2">
    <source>
        <dbReference type="Proteomes" id="UP000188637"/>
    </source>
</evidence>
<sequence>MKLKKFLSVVILSILSIGVLSGCSDGENSKSNSNKAEPVEVTMLGTIKAEIGKEFEEAVEIYNSSQDNYELIVMPLDGNAFERMTALYASGNTPTIMAMGQEAKEFQDKLLDLSTQPLLEQAQEGSYDLVTVENGKVLGFPITVEAFGLLVNNEVIEDILPDFEPSQVNSIEQLEEVFIKLEEAGKGAVHISPMDWSLGAHLTNKFFAPQSENAEEAVALIESLKAGEIKLIENDIFNGWLDTFDMLMEYNSAKNSPLSPTYEDGAIALGMNEVGVWFQGNWTLPMLQEVDPEINLGIMPYPISNDPSQYGNSQISVGVPMYLSIDNENATPEQQAGAIDFINWLFTSEVGQEYYVEKMKFIPVYKNVSATPEDSLSRSILEYMNNGKTLEWINMYYPGDAGAAMGATMQKYLDGIITREEVAAEIEEYWAGK</sequence>
<name>A0ACC8XDZ7_9FIRM</name>
<evidence type="ECO:0000313" key="1">
    <source>
        <dbReference type="EMBL" id="ONI41109.1"/>
    </source>
</evidence>
<comment type="caution">
    <text evidence="1">The sequence shown here is derived from an EMBL/GenBank/DDBJ whole genome shotgun (WGS) entry which is preliminary data.</text>
</comment>
<proteinExistence type="predicted"/>
<dbReference type="EMBL" id="LJHD01000225">
    <property type="protein sequence ID" value="ONI41109.1"/>
    <property type="molecule type" value="Genomic_DNA"/>
</dbReference>
<keyword evidence="2" id="KW-1185">Reference proteome</keyword>
<gene>
    <name evidence="1" type="ORF">AN640_08230</name>
</gene>